<dbReference type="GO" id="GO:0016779">
    <property type="term" value="F:nucleotidyltransferase activity"/>
    <property type="evidence" value="ECO:0007669"/>
    <property type="project" value="UniProtKB-KW"/>
</dbReference>
<sequence>MLFQSAGIVLQTALDWVYPRPYQKVSMWRFWESNPPYTLGNCLYDLGHTACLAVGYCQAEPSFVLQIMKYCGFAFLVFLLTVCAYYGYWARRFHVAFSVAIYTAFSRLVDRFCYRVNSGRRNHFNRSFKLSEFRTRWSHSHPTAAGRRTAADISINDYILKTGKVPYNISPASRNDDDGYRSYYFSKDYVTRQRHDTLTGQHIIKMVDVDYYLSADEFEYWLSAGNPVVMYTFCPLEAGGSVPDGSYTIDANNRVTLNVNGGGRYTHELWDWGMDHFTIETWAGVWIVFIDSIEAGSGWRIIQLTPMVWVPAPLSWAVPRYPMTRRAFSHQAGQTAWVSVTAQNSDGVQMFSLARAGTDYSLTIPLSCYQSLLSRHRYAKSNRNVGDIMAHLDVFTRKGLTNCDSAIAAPMLYEYFEADPPKLKVHLQTLGAFATHYQYQGPRELEVPRLYARDVGPKIIDAGYFPGISMNNEYLTIADRVRACRNTVVPPSCYSRYLNEFLEMLVPVVGGLRPISVSDVMEEQDRPLQKIRNEQAKTWLYSLRKVVKAFQKRETCKLKAPRNISTLSTDLNLKYSTYVRSFKQSYLTNLPWYVPGKSPSFIARAVCRIATTASHLLSSDFSNLDGSKSDFLRGVYRACLLRAFGDDPALVDLLGSTYYPTCVTRHGILYDAGPSQLSGSADTTDNNTVAVAFWVYCGYRKWGISPGDSWSFLQDSLVCGDDVLCCMPPECARTAAEELGLTLKVDVVRPGEPLTFLGRVFVDPWTTDNSIQDPVRTLSKIHTSVADFRKVTPEAALRWKAAGYLVNDRFTPLISHYCHMVLRLQGLTEVPVLADAPEAVRVDLPWWAIRSFEDGTGTWPHEKSERLWSIVASKLGLTIGELAGYCEVLDNLTVMQELPVLRRPTIEPTAPVMVDGELVEPVDPPLSAEVARGMVAHDALHTADVGIQCPIIQEDAPFITPKKKGKGKKTKTSAASTSAQS</sequence>
<dbReference type="Pfam" id="PF19222">
    <property type="entry name" value="Noda_Vmethyltr"/>
    <property type="match status" value="1"/>
</dbReference>
<dbReference type="CDD" id="cd23173">
    <property type="entry name" value="ps-ssRNAv_Nodaviridae_RdRp"/>
    <property type="match status" value="1"/>
</dbReference>
<evidence type="ECO:0000256" key="1">
    <source>
        <dbReference type="ARBA" id="ARBA00007751"/>
    </source>
</evidence>
<name>A0A1L3KFX7_9VIRU</name>
<comment type="similarity">
    <text evidence="1">Belongs to the nodaviridae RNA polymerase family.</text>
</comment>
<accession>A0A1L3KFX7</accession>
<evidence type="ECO:0000259" key="7">
    <source>
        <dbReference type="Pfam" id="PF19222"/>
    </source>
</evidence>
<evidence type="ECO:0000256" key="4">
    <source>
        <dbReference type="ARBA" id="ARBA00032757"/>
    </source>
</evidence>
<keyword evidence="3" id="KW-0548">Nucleotidyltransferase</keyword>
<evidence type="ECO:0000256" key="3">
    <source>
        <dbReference type="ARBA" id="ARBA00022695"/>
    </source>
</evidence>
<feature type="compositionally biased region" description="Basic residues" evidence="5">
    <location>
        <begin position="961"/>
        <end position="971"/>
    </location>
</feature>
<keyword evidence="6" id="KW-0812">Transmembrane</keyword>
<evidence type="ECO:0000313" key="8">
    <source>
        <dbReference type="EMBL" id="APG76320.1"/>
    </source>
</evidence>
<organism evidence="8">
    <name type="scientific">Hubei noda-like virus 14</name>
    <dbReference type="NCBI Taxonomy" id="1922970"/>
    <lineage>
        <taxon>Viruses</taxon>
        <taxon>Riboviria</taxon>
    </lineage>
</organism>
<dbReference type="SUPFAM" id="SSF56672">
    <property type="entry name" value="DNA/RNA polymerases"/>
    <property type="match status" value="1"/>
</dbReference>
<feature type="region of interest" description="Disordered" evidence="5">
    <location>
        <begin position="959"/>
        <end position="981"/>
    </location>
</feature>
<protein>
    <recommendedName>
        <fullName evidence="4">RNA replicase</fullName>
    </recommendedName>
</protein>
<proteinExistence type="inferred from homology"/>
<reference evidence="8" key="1">
    <citation type="journal article" date="2016" name="Nature">
        <title>Redefining the invertebrate RNA virosphere.</title>
        <authorList>
            <person name="Shi M."/>
            <person name="Lin X.D."/>
            <person name="Tian J.H."/>
            <person name="Chen L.J."/>
            <person name="Chen X."/>
            <person name="Li C.X."/>
            <person name="Qin X.C."/>
            <person name="Li J."/>
            <person name="Cao J.P."/>
            <person name="Eden J.S."/>
            <person name="Buchmann J."/>
            <person name="Wang W."/>
            <person name="Xu J."/>
            <person name="Holmes E.C."/>
            <person name="Zhang Y.Z."/>
        </authorList>
    </citation>
    <scope>NUCLEOTIDE SEQUENCE</scope>
    <source>
        <strain evidence="8">QTM24683</strain>
    </source>
</reference>
<dbReference type="InterPro" id="IPR043647">
    <property type="entry name" value="Noda_Vmethyltr_dom"/>
</dbReference>
<keyword evidence="2" id="KW-0808">Transferase</keyword>
<evidence type="ECO:0000256" key="5">
    <source>
        <dbReference type="SAM" id="MobiDB-lite"/>
    </source>
</evidence>
<evidence type="ECO:0000256" key="2">
    <source>
        <dbReference type="ARBA" id="ARBA00022679"/>
    </source>
</evidence>
<dbReference type="EMBL" id="KX883129">
    <property type="protein sequence ID" value="APG76320.1"/>
    <property type="molecule type" value="Genomic_RNA"/>
</dbReference>
<keyword evidence="6" id="KW-1133">Transmembrane helix</keyword>
<dbReference type="InterPro" id="IPR043502">
    <property type="entry name" value="DNA/RNA_pol_sf"/>
</dbReference>
<keyword evidence="6" id="KW-0472">Membrane</keyword>
<feature type="compositionally biased region" description="Low complexity" evidence="5">
    <location>
        <begin position="972"/>
        <end position="981"/>
    </location>
</feature>
<feature type="domain" description="Nodavirus methyltransferase" evidence="7">
    <location>
        <begin position="134"/>
        <end position="280"/>
    </location>
</feature>
<evidence type="ECO:0000256" key="6">
    <source>
        <dbReference type="SAM" id="Phobius"/>
    </source>
</evidence>
<feature type="transmembrane region" description="Helical" evidence="6">
    <location>
        <begin position="70"/>
        <end position="89"/>
    </location>
</feature>